<gene>
    <name evidence="2" type="ORF">ELS82_14340</name>
</gene>
<dbReference type="RefSeq" id="WP_134836082.1">
    <property type="nucleotide sequence ID" value="NZ_SATR01000021.1"/>
</dbReference>
<comment type="caution">
    <text evidence="2">The sequence shown here is derived from an EMBL/GenBank/DDBJ whole genome shotgun (WGS) entry which is preliminary data.</text>
</comment>
<dbReference type="OrthoDB" id="6400671at2"/>
<evidence type="ECO:0000313" key="3">
    <source>
        <dbReference type="Proteomes" id="UP000297753"/>
    </source>
</evidence>
<organism evidence="2 3">
    <name type="scientific">Vibrio ouci</name>
    <dbReference type="NCBI Taxonomy" id="2499078"/>
    <lineage>
        <taxon>Bacteria</taxon>
        <taxon>Pseudomonadati</taxon>
        <taxon>Pseudomonadota</taxon>
        <taxon>Gammaproteobacteria</taxon>
        <taxon>Vibrionales</taxon>
        <taxon>Vibrionaceae</taxon>
        <taxon>Vibrio</taxon>
    </lineage>
</organism>
<protein>
    <submittedName>
        <fullName evidence="2">Flp pilus assembly protein CpaB</fullName>
    </submittedName>
</protein>
<dbReference type="InterPro" id="IPR031571">
    <property type="entry name" value="RcpC_dom"/>
</dbReference>
<proteinExistence type="predicted"/>
<feature type="domain" description="Flp pilus assembly protein RcpC/CpaB" evidence="1">
    <location>
        <begin position="113"/>
        <end position="224"/>
    </location>
</feature>
<accession>A0A4Y8WE43</accession>
<evidence type="ECO:0000313" key="2">
    <source>
        <dbReference type="EMBL" id="TFH90903.1"/>
    </source>
</evidence>
<sequence length="260" mass="28059">MNSKIILGLAFVAISIGLYGVTNAKPAETPKPTTSPEVTYKVWRVKHELAKGAKLTRGHLMVEYLPQAKAALVGIDSDIDLDWDEPMFAVKDLSVGDIVSDDVVAMPGESDYLNVVLQSGFVPYNVTVPGKDVVGGTISAGDLVDISVLSTPSQNLSTDQTVSDIQHLTMMPLLAQIKVLDMVLPEKSLDSLNRDDDSEVTLILQVTNQQLARLTVASRVAEIAVHKSLGEAYANDLVADSADIIRVQGRASGIREFRFN</sequence>
<name>A0A4Y8WE43_9VIBR</name>
<dbReference type="Proteomes" id="UP000297753">
    <property type="component" value="Unassembled WGS sequence"/>
</dbReference>
<keyword evidence="3" id="KW-1185">Reference proteome</keyword>
<evidence type="ECO:0000259" key="1">
    <source>
        <dbReference type="Pfam" id="PF16976"/>
    </source>
</evidence>
<dbReference type="Pfam" id="PF16976">
    <property type="entry name" value="RcpC"/>
    <property type="match status" value="1"/>
</dbReference>
<reference evidence="2 3" key="1">
    <citation type="submission" date="2019-01" db="EMBL/GenBank/DDBJ databases">
        <title>Vibrio BEI176 sp. nov, a marine bacterium isolated from China: eastern marignal seas.</title>
        <authorList>
            <person name="Li B."/>
        </authorList>
    </citation>
    <scope>NUCLEOTIDE SEQUENCE [LARGE SCALE GENOMIC DNA]</scope>
    <source>
        <strain evidence="2 3">BEI176</strain>
    </source>
</reference>
<dbReference type="AlphaFoldDB" id="A0A4Y8WE43"/>
<dbReference type="EMBL" id="SATR01000021">
    <property type="protein sequence ID" value="TFH90903.1"/>
    <property type="molecule type" value="Genomic_DNA"/>
</dbReference>